<evidence type="ECO:0000313" key="13">
    <source>
        <dbReference type="Proteomes" id="UP000199267"/>
    </source>
</evidence>
<evidence type="ECO:0000256" key="5">
    <source>
        <dbReference type="ARBA" id="ARBA00022692"/>
    </source>
</evidence>
<dbReference type="Proteomes" id="UP000199267">
    <property type="component" value="Unassembled WGS sequence"/>
</dbReference>
<keyword evidence="9" id="KW-0472">Membrane</keyword>
<keyword evidence="5" id="KW-0812">Transmembrane</keyword>
<dbReference type="GO" id="GO:0009279">
    <property type="term" value="C:cell outer membrane"/>
    <property type="evidence" value="ECO:0007669"/>
    <property type="project" value="UniProtKB-SubCell"/>
</dbReference>
<keyword evidence="8" id="KW-0406">Ion transport</keyword>
<evidence type="ECO:0000256" key="2">
    <source>
        <dbReference type="ARBA" id="ARBA00022448"/>
    </source>
</evidence>
<evidence type="ECO:0000256" key="9">
    <source>
        <dbReference type="ARBA" id="ARBA00023136"/>
    </source>
</evidence>
<evidence type="ECO:0000256" key="4">
    <source>
        <dbReference type="ARBA" id="ARBA00022496"/>
    </source>
</evidence>
<evidence type="ECO:0000256" key="1">
    <source>
        <dbReference type="ARBA" id="ARBA00004571"/>
    </source>
</evidence>
<evidence type="ECO:0000313" key="12">
    <source>
        <dbReference type="EMBL" id="SER83378.1"/>
    </source>
</evidence>
<proteinExistence type="predicted"/>
<feature type="compositionally biased region" description="Polar residues" evidence="11">
    <location>
        <begin position="10"/>
        <end position="25"/>
    </location>
</feature>
<dbReference type="RefSeq" id="WP_341865020.1">
    <property type="nucleotide sequence ID" value="NZ_FOFJ01000100.1"/>
</dbReference>
<keyword evidence="12" id="KW-0675">Receptor</keyword>
<keyword evidence="10" id="KW-0998">Cell outer membrane</keyword>
<dbReference type="AlphaFoldDB" id="A0A1H9SEQ1"/>
<dbReference type="PANTHER" id="PTHR32552">
    <property type="entry name" value="FERRICHROME IRON RECEPTOR-RELATED"/>
    <property type="match status" value="1"/>
</dbReference>
<dbReference type="Gene3D" id="2.40.170.20">
    <property type="entry name" value="TonB-dependent receptor, beta-barrel domain"/>
    <property type="match status" value="1"/>
</dbReference>
<sequence>MLRNAKVSDGSITSDADGNPIIDSSTGEETSITVYKAVDEVIRKGFEVSFQGRLGGAWSYELGWTYYDANDEDGQTGSEVPDNKYNARLGWQQGPWSASLSAVRVDSYLSYGYTVGDFTTVNLNLTRELGHGVSVALFGQNLADERYATNNKGYPATANWGVLRDVGATYGTELRFRF</sequence>
<dbReference type="EMBL" id="FOFJ01000100">
    <property type="protein sequence ID" value="SER83378.1"/>
    <property type="molecule type" value="Genomic_DNA"/>
</dbReference>
<organism evidence="12 13">
    <name type="scientific">Azotobacter beijerinckii</name>
    <dbReference type="NCBI Taxonomy" id="170623"/>
    <lineage>
        <taxon>Bacteria</taxon>
        <taxon>Pseudomonadati</taxon>
        <taxon>Pseudomonadota</taxon>
        <taxon>Gammaproteobacteria</taxon>
        <taxon>Pseudomonadales</taxon>
        <taxon>Pseudomonadaceae</taxon>
        <taxon>Azotobacter</taxon>
    </lineage>
</organism>
<evidence type="ECO:0000256" key="8">
    <source>
        <dbReference type="ARBA" id="ARBA00023065"/>
    </source>
</evidence>
<comment type="subcellular location">
    <subcellularLocation>
        <location evidence="1">Cell outer membrane</location>
        <topology evidence="1">Multi-pass membrane protein</topology>
    </subcellularLocation>
</comment>
<evidence type="ECO:0000256" key="3">
    <source>
        <dbReference type="ARBA" id="ARBA00022452"/>
    </source>
</evidence>
<dbReference type="InterPro" id="IPR036942">
    <property type="entry name" value="Beta-barrel_TonB_sf"/>
</dbReference>
<dbReference type="GO" id="GO:0015344">
    <property type="term" value="F:siderophore uptake transmembrane transporter activity"/>
    <property type="evidence" value="ECO:0007669"/>
    <property type="project" value="TreeGrafter"/>
</dbReference>
<keyword evidence="6" id="KW-0732">Signal</keyword>
<dbReference type="InterPro" id="IPR039426">
    <property type="entry name" value="TonB-dep_rcpt-like"/>
</dbReference>
<evidence type="ECO:0000256" key="11">
    <source>
        <dbReference type="SAM" id="MobiDB-lite"/>
    </source>
</evidence>
<dbReference type="PANTHER" id="PTHR32552:SF89">
    <property type="entry name" value="CATECHOLATE SIDEROPHORE RECEPTOR FIU"/>
    <property type="match status" value="1"/>
</dbReference>
<keyword evidence="4" id="KW-0410">Iron transport</keyword>
<protein>
    <submittedName>
        <fullName evidence="12">TonB dependent receptor</fullName>
    </submittedName>
</protein>
<feature type="region of interest" description="Disordered" evidence="11">
    <location>
        <begin position="1"/>
        <end position="25"/>
    </location>
</feature>
<evidence type="ECO:0000256" key="10">
    <source>
        <dbReference type="ARBA" id="ARBA00023237"/>
    </source>
</evidence>
<evidence type="ECO:0000256" key="7">
    <source>
        <dbReference type="ARBA" id="ARBA00023004"/>
    </source>
</evidence>
<reference evidence="12 13" key="1">
    <citation type="submission" date="2016-10" db="EMBL/GenBank/DDBJ databases">
        <authorList>
            <person name="de Groot N.N."/>
        </authorList>
    </citation>
    <scope>NUCLEOTIDE SEQUENCE [LARGE SCALE GENOMIC DNA]</scope>
    <source>
        <strain evidence="12 13">DSM 378</strain>
    </source>
</reference>
<keyword evidence="2" id="KW-0813">Transport</keyword>
<dbReference type="SUPFAM" id="SSF56935">
    <property type="entry name" value="Porins"/>
    <property type="match status" value="1"/>
</dbReference>
<keyword evidence="7" id="KW-0408">Iron</keyword>
<name>A0A1H9SEQ1_9GAMM</name>
<gene>
    <name evidence="12" type="ORF">SAMN04244573_04416</name>
</gene>
<evidence type="ECO:0000256" key="6">
    <source>
        <dbReference type="ARBA" id="ARBA00022729"/>
    </source>
</evidence>
<keyword evidence="3" id="KW-1134">Transmembrane beta strand</keyword>
<accession>A0A1H9SEQ1</accession>